<dbReference type="Proteomes" id="UP000680038">
    <property type="component" value="Unassembled WGS sequence"/>
</dbReference>
<dbReference type="RefSeq" id="WP_215237848.1">
    <property type="nucleotide sequence ID" value="NZ_CAJRAF010000001.1"/>
</dbReference>
<feature type="signal peptide" evidence="1">
    <location>
        <begin position="1"/>
        <end position="20"/>
    </location>
</feature>
<dbReference type="EMBL" id="CAJRAF010000001">
    <property type="protein sequence ID" value="CAG4993396.1"/>
    <property type="molecule type" value="Genomic_DNA"/>
</dbReference>
<keyword evidence="3" id="KW-1185">Reference proteome</keyword>
<protein>
    <submittedName>
        <fullName evidence="2">Uncharacterized protein</fullName>
    </submittedName>
</protein>
<sequence length="175" mass="19523">MKSLILLFSLLFTISQVVSAQKLKAGRLKSDAQTFDVSKVRDHFVVGNITNKVVDKNRKLPERLAKGGYEQYLSFGSEDIFKINSLVSAEYSKASRDLPTENPLITYYVSENGEILAMEFLISSSSSLTIDDLRIIESAIKGKFKFNTDQKMLAGAGYVGWTSRLSLTQILDNPK</sequence>
<proteinExistence type="predicted"/>
<name>A0A916J8U3_9BACT</name>
<accession>A0A916J8U3</accession>
<feature type="chain" id="PRO_5037229737" evidence="1">
    <location>
        <begin position="21"/>
        <end position="175"/>
    </location>
</feature>
<evidence type="ECO:0000256" key="1">
    <source>
        <dbReference type="SAM" id="SignalP"/>
    </source>
</evidence>
<comment type="caution">
    <text evidence="2">The sequence shown here is derived from an EMBL/GenBank/DDBJ whole genome shotgun (WGS) entry which is preliminary data.</text>
</comment>
<dbReference type="AlphaFoldDB" id="A0A916J8U3"/>
<keyword evidence="1" id="KW-0732">Signal</keyword>
<organism evidence="2 3">
    <name type="scientific">Dyadobacter helix</name>
    <dbReference type="NCBI Taxonomy" id="2822344"/>
    <lineage>
        <taxon>Bacteria</taxon>
        <taxon>Pseudomonadati</taxon>
        <taxon>Bacteroidota</taxon>
        <taxon>Cytophagia</taxon>
        <taxon>Cytophagales</taxon>
        <taxon>Spirosomataceae</taxon>
        <taxon>Dyadobacter</taxon>
    </lineage>
</organism>
<gene>
    <name evidence="2" type="ORF">DYBT9275_01162</name>
</gene>
<evidence type="ECO:0000313" key="3">
    <source>
        <dbReference type="Proteomes" id="UP000680038"/>
    </source>
</evidence>
<reference evidence="2" key="1">
    <citation type="submission" date="2021-04" db="EMBL/GenBank/DDBJ databases">
        <authorList>
            <person name="Rodrigo-Torres L."/>
            <person name="Arahal R. D."/>
            <person name="Lucena T."/>
        </authorList>
    </citation>
    <scope>NUCLEOTIDE SEQUENCE</scope>
    <source>
        <strain evidence="2">CECT 9275</strain>
    </source>
</reference>
<evidence type="ECO:0000313" key="2">
    <source>
        <dbReference type="EMBL" id="CAG4993396.1"/>
    </source>
</evidence>